<dbReference type="AlphaFoldDB" id="A0ABD1GL93"/>
<sequence length="274" mass="31481">MHDSHEDAFDELLREGPKSDMMFDSETRLYEAYNSFAKKQGCLAHINATRRRDSGKWKVTTVHLGHNHDLDPNMSALMAGNRSLSMKMKRQLEANDIAGIRICIEEINKICNCNVKEVACIGEDDAIGVERFEVLVYKDVQHVNERYILRRWRKDVYRPHSSIVFTGGYPHMTAEYKEIQEMEQDFQQCVDLAGGSEEKMKFLKKRGKETKNALMNWRNPVPEAHASVLVEEGISPEILIGDPKVSQPRGRPKQKRFKSVVERNRSRGISNMGT</sequence>
<proteinExistence type="predicted"/>
<gene>
    <name evidence="2" type="ORF">AAHA92_21688</name>
</gene>
<feature type="region of interest" description="Disordered" evidence="1">
    <location>
        <begin position="240"/>
        <end position="274"/>
    </location>
</feature>
<keyword evidence="3" id="KW-1185">Reference proteome</keyword>
<protein>
    <recommendedName>
        <fullName evidence="4">Protein FAR1-RELATED SEQUENCE</fullName>
    </recommendedName>
</protein>
<evidence type="ECO:0000256" key="1">
    <source>
        <dbReference type="SAM" id="MobiDB-lite"/>
    </source>
</evidence>
<dbReference type="Proteomes" id="UP001567538">
    <property type="component" value="Unassembled WGS sequence"/>
</dbReference>
<dbReference type="PANTHER" id="PTHR47718:SF13">
    <property type="entry name" value="OS09G0290500 PROTEIN"/>
    <property type="match status" value="1"/>
</dbReference>
<reference evidence="2 3" key="1">
    <citation type="submission" date="2024-06" db="EMBL/GenBank/DDBJ databases">
        <title>A chromosome level genome sequence of Diviner's sage (Salvia divinorum).</title>
        <authorList>
            <person name="Ford S.A."/>
            <person name="Ro D.-K."/>
            <person name="Ness R.W."/>
            <person name="Phillips M.A."/>
        </authorList>
    </citation>
    <scope>NUCLEOTIDE SEQUENCE [LARGE SCALE GENOMIC DNA]</scope>
    <source>
        <strain evidence="2">SAF-2024a</strain>
        <tissue evidence="2">Leaf</tissue>
    </source>
</reference>
<dbReference type="PANTHER" id="PTHR47718">
    <property type="entry name" value="OS01G0519700 PROTEIN"/>
    <property type="match status" value="1"/>
</dbReference>
<comment type="caution">
    <text evidence="2">The sequence shown here is derived from an EMBL/GenBank/DDBJ whole genome shotgun (WGS) entry which is preliminary data.</text>
</comment>
<accession>A0ABD1GL93</accession>
<name>A0ABD1GL93_SALDI</name>
<dbReference type="EMBL" id="JBEAFC010000008">
    <property type="protein sequence ID" value="KAL1544896.1"/>
    <property type="molecule type" value="Genomic_DNA"/>
</dbReference>
<evidence type="ECO:0000313" key="2">
    <source>
        <dbReference type="EMBL" id="KAL1544896.1"/>
    </source>
</evidence>
<evidence type="ECO:0000313" key="3">
    <source>
        <dbReference type="Proteomes" id="UP001567538"/>
    </source>
</evidence>
<evidence type="ECO:0008006" key="4">
    <source>
        <dbReference type="Google" id="ProtNLM"/>
    </source>
</evidence>
<organism evidence="2 3">
    <name type="scientific">Salvia divinorum</name>
    <name type="common">Maria pastora</name>
    <name type="synonym">Diviner's sage</name>
    <dbReference type="NCBI Taxonomy" id="28513"/>
    <lineage>
        <taxon>Eukaryota</taxon>
        <taxon>Viridiplantae</taxon>
        <taxon>Streptophyta</taxon>
        <taxon>Embryophyta</taxon>
        <taxon>Tracheophyta</taxon>
        <taxon>Spermatophyta</taxon>
        <taxon>Magnoliopsida</taxon>
        <taxon>eudicotyledons</taxon>
        <taxon>Gunneridae</taxon>
        <taxon>Pentapetalae</taxon>
        <taxon>asterids</taxon>
        <taxon>lamiids</taxon>
        <taxon>Lamiales</taxon>
        <taxon>Lamiaceae</taxon>
        <taxon>Nepetoideae</taxon>
        <taxon>Mentheae</taxon>
        <taxon>Salviinae</taxon>
        <taxon>Salvia</taxon>
        <taxon>Salvia subgen. Calosphace</taxon>
    </lineage>
</organism>